<dbReference type="Proteomes" id="UP001159363">
    <property type="component" value="Chromosome 5"/>
</dbReference>
<proteinExistence type="predicted"/>
<gene>
    <name evidence="2" type="ORF">PR048_017542</name>
</gene>
<reference evidence="2 3" key="1">
    <citation type="submission" date="2023-02" db="EMBL/GenBank/DDBJ databases">
        <title>LHISI_Scaffold_Assembly.</title>
        <authorList>
            <person name="Stuart O.P."/>
            <person name="Cleave R."/>
            <person name="Magrath M.J.L."/>
            <person name="Mikheyev A.S."/>
        </authorList>
    </citation>
    <scope>NUCLEOTIDE SEQUENCE [LARGE SCALE GENOMIC DNA]</scope>
    <source>
        <strain evidence="2">Daus_M_001</strain>
        <tissue evidence="2">Leg muscle</tissue>
    </source>
</reference>
<evidence type="ECO:0000313" key="3">
    <source>
        <dbReference type="Proteomes" id="UP001159363"/>
    </source>
</evidence>
<name>A0ABQ9H9X0_9NEOP</name>
<organism evidence="2 3">
    <name type="scientific">Dryococelus australis</name>
    <dbReference type="NCBI Taxonomy" id="614101"/>
    <lineage>
        <taxon>Eukaryota</taxon>
        <taxon>Metazoa</taxon>
        <taxon>Ecdysozoa</taxon>
        <taxon>Arthropoda</taxon>
        <taxon>Hexapoda</taxon>
        <taxon>Insecta</taxon>
        <taxon>Pterygota</taxon>
        <taxon>Neoptera</taxon>
        <taxon>Polyneoptera</taxon>
        <taxon>Phasmatodea</taxon>
        <taxon>Verophasmatodea</taxon>
        <taxon>Anareolatae</taxon>
        <taxon>Phasmatidae</taxon>
        <taxon>Eurycanthinae</taxon>
        <taxon>Dryococelus</taxon>
    </lineage>
</organism>
<protein>
    <submittedName>
        <fullName evidence="2">Uncharacterized protein</fullName>
    </submittedName>
</protein>
<comment type="caution">
    <text evidence="2">The sequence shown here is derived from an EMBL/GenBank/DDBJ whole genome shotgun (WGS) entry which is preliminary data.</text>
</comment>
<feature type="region of interest" description="Disordered" evidence="1">
    <location>
        <begin position="33"/>
        <end position="60"/>
    </location>
</feature>
<evidence type="ECO:0000256" key="1">
    <source>
        <dbReference type="SAM" id="MobiDB-lite"/>
    </source>
</evidence>
<sequence length="499" mass="54584">MGKEETKRPDSLNFSPVIRPGVAVGNAKIKLAAGPKTQTGQRELCQPRTDSTADAPSGEPRGGVVVRLLASNPGEPVSIPGLGRSRIFAFGNRAGRCRWSAGFLGDLPFPPPLHSGAFPYSPDFTLIGSPLPIGWAACWRTSYWALIRAVIRHAFWPLTPCCWHGQMVFAGAEMGSVVSSQDEATGKQSTKGHERLSPDTAIWGANPLRLQGRKIMQGDMHRGKEGLASYGLHFGAMTTSLSVLRASLNYEEQGENRQERRKNPCDRENATGDRVFRNMLLVSRVEKTSREGALVFIDLNLVPAVTRELFGRLSGITNTHLVTIGATVAERLARSPPTKANRAQSLESRNRAGRCRWSAGFLGDLPFPRPFIPVSSIFTSIILIDSEDLGVKNRPNLFTLGLAEEGYKRTSLVKREQMERKQNSSISEARIHGNSVGNQKTDAAAEISARLAGVRGVDFDILLFDVYLSEVKVEPSDRMVNVTEMYCEAGISFACFETA</sequence>
<dbReference type="EMBL" id="JARBHB010000006">
    <property type="protein sequence ID" value="KAJ8881069.1"/>
    <property type="molecule type" value="Genomic_DNA"/>
</dbReference>
<evidence type="ECO:0000313" key="2">
    <source>
        <dbReference type="EMBL" id="KAJ8881069.1"/>
    </source>
</evidence>
<keyword evidence="3" id="KW-1185">Reference proteome</keyword>
<accession>A0ABQ9H9X0</accession>